<comment type="caution">
    <text evidence="1">The sequence shown here is derived from an EMBL/GenBank/DDBJ whole genome shotgun (WGS) entry which is preliminary data.</text>
</comment>
<dbReference type="Proteomes" id="UP001158048">
    <property type="component" value="Unassembled WGS sequence"/>
</dbReference>
<protein>
    <submittedName>
        <fullName evidence="1">Uncharacterized protein</fullName>
    </submittedName>
</protein>
<proteinExistence type="predicted"/>
<organism evidence="1 2">
    <name type="scientific">Pseudomonas helmanticensis</name>
    <dbReference type="NCBI Taxonomy" id="1471381"/>
    <lineage>
        <taxon>Bacteria</taxon>
        <taxon>Pseudomonadati</taxon>
        <taxon>Pseudomonadota</taxon>
        <taxon>Gammaproteobacteria</taxon>
        <taxon>Pseudomonadales</taxon>
        <taxon>Pseudomonadaceae</taxon>
        <taxon>Pseudomonas</taxon>
    </lineage>
</organism>
<accession>A0ACD2TZ45</accession>
<gene>
    <name evidence="1" type="ORF">SAMN04488483_0110</name>
</gene>
<dbReference type="EMBL" id="FXUY01000001">
    <property type="protein sequence ID" value="SMQ22130.1"/>
    <property type="molecule type" value="Genomic_DNA"/>
</dbReference>
<evidence type="ECO:0000313" key="2">
    <source>
        <dbReference type="Proteomes" id="UP001158048"/>
    </source>
</evidence>
<name>A0ACD2TZ45_9PSED</name>
<reference evidence="1" key="1">
    <citation type="submission" date="2017-05" db="EMBL/GenBank/DDBJ databases">
        <authorList>
            <person name="Varghese N."/>
            <person name="Submissions S."/>
        </authorList>
    </citation>
    <scope>NUCLEOTIDE SEQUENCE</scope>
    <source>
        <strain evidence="1">LMG 28168</strain>
    </source>
</reference>
<sequence>MDFKVCVIWTGLLVLITSHIHSIYLLFTNSQMEFWVRYAALNLAAIGLLVLFLVALVLKKYLREELLSKMSRA</sequence>
<evidence type="ECO:0000313" key="1">
    <source>
        <dbReference type="EMBL" id="SMQ22130.1"/>
    </source>
</evidence>
<keyword evidence="2" id="KW-1185">Reference proteome</keyword>